<dbReference type="Pfam" id="PF07714">
    <property type="entry name" value="PK_Tyr_Ser-Thr"/>
    <property type="match status" value="1"/>
</dbReference>
<dbReference type="Proteomes" id="UP000294933">
    <property type="component" value="Unassembled WGS sequence"/>
</dbReference>
<feature type="domain" description="Serine-threonine/tyrosine-protein kinase catalytic" evidence="1">
    <location>
        <begin position="251"/>
        <end position="359"/>
    </location>
</feature>
<dbReference type="InterPro" id="IPR011009">
    <property type="entry name" value="Kinase-like_dom_sf"/>
</dbReference>
<dbReference type="GO" id="GO:0004672">
    <property type="term" value="F:protein kinase activity"/>
    <property type="evidence" value="ECO:0007669"/>
    <property type="project" value="InterPro"/>
</dbReference>
<dbReference type="VEuPathDB" id="FungiDB:BD410DRAFT_52906"/>
<accession>A0A4R5XIG7</accession>
<reference evidence="2 3" key="1">
    <citation type="submission" date="2018-06" db="EMBL/GenBank/DDBJ databases">
        <title>A transcriptomic atlas of mushroom development highlights an independent origin of complex multicellularity.</title>
        <authorList>
            <consortium name="DOE Joint Genome Institute"/>
            <person name="Krizsan K."/>
            <person name="Almasi E."/>
            <person name="Merenyi Z."/>
            <person name="Sahu N."/>
            <person name="Viragh M."/>
            <person name="Koszo T."/>
            <person name="Mondo S."/>
            <person name="Kiss B."/>
            <person name="Balint B."/>
            <person name="Kues U."/>
            <person name="Barry K."/>
            <person name="Hegedus J.C."/>
            <person name="Henrissat B."/>
            <person name="Johnson J."/>
            <person name="Lipzen A."/>
            <person name="Ohm R."/>
            <person name="Nagy I."/>
            <person name="Pangilinan J."/>
            <person name="Yan J."/>
            <person name="Xiong Y."/>
            <person name="Grigoriev I.V."/>
            <person name="Hibbett D.S."/>
            <person name="Nagy L.G."/>
        </authorList>
    </citation>
    <scope>NUCLEOTIDE SEQUENCE [LARGE SCALE GENOMIC DNA]</scope>
    <source>
        <strain evidence="2 3">SZMC22713</strain>
    </source>
</reference>
<dbReference type="CDD" id="cd21037">
    <property type="entry name" value="MLKL_NTD"/>
    <property type="match status" value="1"/>
</dbReference>
<dbReference type="Gene3D" id="1.20.930.20">
    <property type="entry name" value="Adaptor protein Cbl, N-terminal domain"/>
    <property type="match status" value="1"/>
</dbReference>
<name>A0A4R5XIG7_9AGAM</name>
<keyword evidence="3" id="KW-1185">Reference proteome</keyword>
<protein>
    <recommendedName>
        <fullName evidence="1">Serine-threonine/tyrosine-protein kinase catalytic domain-containing protein</fullName>
    </recommendedName>
</protein>
<evidence type="ECO:0000313" key="2">
    <source>
        <dbReference type="EMBL" id="TDL30127.1"/>
    </source>
</evidence>
<evidence type="ECO:0000259" key="1">
    <source>
        <dbReference type="Pfam" id="PF07714"/>
    </source>
</evidence>
<dbReference type="InterPro" id="IPR059179">
    <property type="entry name" value="MLKL-like_MCAfunc"/>
</dbReference>
<dbReference type="InterPro" id="IPR001245">
    <property type="entry name" value="Ser-Thr/Tyr_kinase_cat_dom"/>
</dbReference>
<dbReference type="AlphaFoldDB" id="A0A4R5XIG7"/>
<sequence length="701" mass="79631">MRLECQHVSTPRARVLVSRMCFQHTRISIHFAASCIATFICTAIRRGSAYNHCTVVSEIATILDLVAPISGHVPLLGPIATTAANIVGLLDNLHNLKESCSILAIRAAHLTYEIAQTLESVPPERVSPKMAVNITTLCENLQSIETFMHGCAKMSWFGRFWKRFTIQKDVLRYSSCLEDAFKQFQMQAILHLSEVLVGIDHVTVRMQDDIIRTGRVVTEIRKQVLRPVEDARIFRRGDVIASRSSKSTQFTFGRIEHAKLTDGALVLWKRYNRHDSRAMEEFEREKEAWKSLSHPYLVQFLGQSAPGSAIPSIVLTGCLDANLQDVVRVKLADNNICVSFLSGLDVLQGVASGLLYLAKEFQLEAQELENCAKVSNFLINPDGRPILGRNLVEHVPNPNGDTPHQHLDRLLELIYFITEDILFGNDRVFPYTSWSAVGEGRSLAHLRPLLRLVSWNPSLQFSDMVKRMCDLDFRLRQLKSPSFNLIRQELLDTQTLYHAMSIFPRQPWAVDLFDVGYVRQESFVFLCNARSMDGRDIPIEREAEFPTLPDLARNATSFPDGVFQYTFCNTNHASIQRRLNSQKADTVVATHLFQDILSRIYNEHRSCHQIRLSDLIIVTGIISLPSGAGIVWQDSCPEFFYFYLLPEKSQPWGYWSTDDLPTGATENIIGADIYSAMNPQQIDFIQFQEEEGMDLFSKDRR</sequence>
<gene>
    <name evidence="2" type="ORF">BD410DRAFT_52906</name>
</gene>
<dbReference type="InterPro" id="IPR036537">
    <property type="entry name" value="Adaptor_Cbl_N_dom_sf"/>
</dbReference>
<dbReference type="GO" id="GO:0007166">
    <property type="term" value="P:cell surface receptor signaling pathway"/>
    <property type="evidence" value="ECO:0007669"/>
    <property type="project" value="InterPro"/>
</dbReference>
<dbReference type="Gene3D" id="1.10.510.10">
    <property type="entry name" value="Transferase(Phosphotransferase) domain 1"/>
    <property type="match status" value="1"/>
</dbReference>
<evidence type="ECO:0000313" key="3">
    <source>
        <dbReference type="Proteomes" id="UP000294933"/>
    </source>
</evidence>
<dbReference type="OrthoDB" id="3017007at2759"/>
<organism evidence="2 3">
    <name type="scientific">Rickenella mellea</name>
    <dbReference type="NCBI Taxonomy" id="50990"/>
    <lineage>
        <taxon>Eukaryota</taxon>
        <taxon>Fungi</taxon>
        <taxon>Dikarya</taxon>
        <taxon>Basidiomycota</taxon>
        <taxon>Agaricomycotina</taxon>
        <taxon>Agaricomycetes</taxon>
        <taxon>Hymenochaetales</taxon>
        <taxon>Rickenellaceae</taxon>
        <taxon>Rickenella</taxon>
    </lineage>
</organism>
<dbReference type="SUPFAM" id="SSF56112">
    <property type="entry name" value="Protein kinase-like (PK-like)"/>
    <property type="match status" value="1"/>
</dbReference>
<dbReference type="EMBL" id="ML170156">
    <property type="protein sequence ID" value="TDL30127.1"/>
    <property type="molecule type" value="Genomic_DNA"/>
</dbReference>
<proteinExistence type="predicted"/>